<organism evidence="1 2">
    <name type="scientific">Microscilla marina ATCC 23134</name>
    <dbReference type="NCBI Taxonomy" id="313606"/>
    <lineage>
        <taxon>Bacteria</taxon>
        <taxon>Pseudomonadati</taxon>
        <taxon>Bacteroidota</taxon>
        <taxon>Cytophagia</taxon>
        <taxon>Cytophagales</taxon>
        <taxon>Microscillaceae</taxon>
        <taxon>Microscilla</taxon>
    </lineage>
</organism>
<gene>
    <name evidence="1" type="ORF">M23134_00732</name>
</gene>
<dbReference type="EMBL" id="AAWS01000030">
    <property type="protein sequence ID" value="EAY26766.1"/>
    <property type="molecule type" value="Genomic_DNA"/>
</dbReference>
<keyword evidence="2" id="KW-1185">Reference proteome</keyword>
<protein>
    <submittedName>
        <fullName evidence="1">Uncharacterized protein</fullName>
    </submittedName>
</protein>
<dbReference type="AlphaFoldDB" id="A1ZS43"/>
<comment type="caution">
    <text evidence="1">The sequence shown here is derived from an EMBL/GenBank/DDBJ whole genome shotgun (WGS) entry which is preliminary data.</text>
</comment>
<reference evidence="1 2" key="1">
    <citation type="submission" date="2007-01" db="EMBL/GenBank/DDBJ databases">
        <authorList>
            <person name="Haygood M."/>
            <person name="Podell S."/>
            <person name="Anderson C."/>
            <person name="Hopkinson B."/>
            <person name="Roe K."/>
            <person name="Barbeau K."/>
            <person name="Gaasterland T."/>
            <person name="Ferriera S."/>
            <person name="Johnson J."/>
            <person name="Kravitz S."/>
            <person name="Beeson K."/>
            <person name="Sutton G."/>
            <person name="Rogers Y.-H."/>
            <person name="Friedman R."/>
            <person name="Frazier M."/>
            <person name="Venter J.C."/>
        </authorList>
    </citation>
    <scope>NUCLEOTIDE SEQUENCE [LARGE SCALE GENOMIC DNA]</scope>
    <source>
        <strain evidence="1 2">ATCC 23134</strain>
    </source>
</reference>
<name>A1ZS43_MICM2</name>
<evidence type="ECO:0000313" key="1">
    <source>
        <dbReference type="EMBL" id="EAY26766.1"/>
    </source>
</evidence>
<dbReference type="Proteomes" id="UP000004095">
    <property type="component" value="Unassembled WGS sequence"/>
</dbReference>
<sequence length="50" mass="5484">MLIAASVKAFVLQAIGFTASAFTGVVGETLVNERKNDRIRFKTIIIILVF</sequence>
<evidence type="ECO:0000313" key="2">
    <source>
        <dbReference type="Proteomes" id="UP000004095"/>
    </source>
</evidence>
<accession>A1ZS43</accession>
<proteinExistence type="predicted"/>